<evidence type="ECO:0000313" key="9">
    <source>
        <dbReference type="RefSeq" id="XP_052751291.1"/>
    </source>
</evidence>
<dbReference type="RefSeq" id="XP_052751297.1">
    <property type="nucleotide sequence ID" value="XM_052895337.1"/>
</dbReference>
<evidence type="ECO:0000256" key="3">
    <source>
        <dbReference type="ARBA" id="ARBA00022692"/>
    </source>
</evidence>
<feature type="transmembrane region" description="Helical" evidence="6">
    <location>
        <begin position="6"/>
        <end position="34"/>
    </location>
</feature>
<protein>
    <submittedName>
        <fullName evidence="8 9">E3 ubiquitin-protein ligase TM129-like</fullName>
    </submittedName>
</protein>
<evidence type="ECO:0000313" key="7">
    <source>
        <dbReference type="Proteomes" id="UP001652740"/>
    </source>
</evidence>
<sequence length="366" mass="41436">MDVLLTLLYVLFSICVLYPPTEFVSAGFVIAQLFENYLGSEKKNFIEYHTKRITMTALIHSTLPFGYVICLWCGGERGPWMLSAAVGTAILPIMMCYKILCWWEYNSTKHPAVRSLLYYASPGQDWRVVANSLNIEFRSVDKVSVPLTATSKFVATETWLIKVSQYKLNIVKQDDCTLMVTATDNHNVTSSGEDKIQYVNIEAIPSVDEVERFVFRVSTAAMRDLLQRLARPIRVPEHLSLLTTQIERFVAVFKQHIEQNPIYYVDQEIEQCICCMQSQADVKITRRCLAPPPHLGGGLQQCKNCNCRVLWCAACIGRWWATRAAGPQERWLAGRCTCPVCRAPFCLLDVCPARPARPAPRSQAPV</sequence>
<keyword evidence="5 6" id="KW-0472">Membrane</keyword>
<accession>A0ABM3MJJ2</accession>
<evidence type="ECO:0000256" key="6">
    <source>
        <dbReference type="SAM" id="Phobius"/>
    </source>
</evidence>
<evidence type="ECO:0000256" key="5">
    <source>
        <dbReference type="ARBA" id="ARBA00023136"/>
    </source>
</evidence>
<evidence type="ECO:0000256" key="4">
    <source>
        <dbReference type="ARBA" id="ARBA00022989"/>
    </source>
</evidence>
<name>A0ABM3MJJ2_GALME</name>
<dbReference type="RefSeq" id="XP_052751294.1">
    <property type="nucleotide sequence ID" value="XM_052895334.1"/>
</dbReference>
<dbReference type="PANTHER" id="PTHR31322:SF2">
    <property type="entry name" value="E3 UBIQUITIN-PROTEIN LIGASE TM129"/>
    <property type="match status" value="1"/>
</dbReference>
<comment type="subcellular location">
    <subcellularLocation>
        <location evidence="1">Membrane</location>
        <topology evidence="1">Multi-pass membrane protein</topology>
    </subcellularLocation>
</comment>
<dbReference type="RefSeq" id="XP_052751296.1">
    <property type="nucleotide sequence ID" value="XM_052895336.1"/>
</dbReference>
<evidence type="ECO:0000313" key="10">
    <source>
        <dbReference type="RefSeq" id="XP_052751294.1"/>
    </source>
</evidence>
<evidence type="ECO:0000256" key="2">
    <source>
        <dbReference type="ARBA" id="ARBA00007332"/>
    </source>
</evidence>
<organism evidence="7 8">
    <name type="scientific">Galleria mellonella</name>
    <name type="common">Greater wax moth</name>
    <dbReference type="NCBI Taxonomy" id="7137"/>
    <lineage>
        <taxon>Eukaryota</taxon>
        <taxon>Metazoa</taxon>
        <taxon>Ecdysozoa</taxon>
        <taxon>Arthropoda</taxon>
        <taxon>Hexapoda</taxon>
        <taxon>Insecta</taxon>
        <taxon>Pterygota</taxon>
        <taxon>Neoptera</taxon>
        <taxon>Endopterygota</taxon>
        <taxon>Lepidoptera</taxon>
        <taxon>Glossata</taxon>
        <taxon>Ditrysia</taxon>
        <taxon>Pyraloidea</taxon>
        <taxon>Pyralidae</taxon>
        <taxon>Galleriinae</taxon>
        <taxon>Galleria</taxon>
    </lineage>
</organism>
<keyword evidence="4 6" id="KW-1133">Transmembrane helix</keyword>
<keyword evidence="3 6" id="KW-0812">Transmembrane</keyword>
<feature type="transmembrane region" description="Helical" evidence="6">
    <location>
        <begin position="55"/>
        <end position="74"/>
    </location>
</feature>
<feature type="transmembrane region" description="Helical" evidence="6">
    <location>
        <begin position="80"/>
        <end position="100"/>
    </location>
</feature>
<dbReference type="RefSeq" id="XP_052751291.1">
    <property type="nucleotide sequence ID" value="XM_052895331.1"/>
</dbReference>
<proteinExistence type="inferred from homology"/>
<evidence type="ECO:0000313" key="12">
    <source>
        <dbReference type="RefSeq" id="XP_052751297.1"/>
    </source>
</evidence>
<keyword evidence="7" id="KW-1185">Reference proteome</keyword>
<comment type="similarity">
    <text evidence="2">Belongs to the TMEM129 family.</text>
</comment>
<reference evidence="8 9" key="1">
    <citation type="submission" date="2025-05" db="UniProtKB">
        <authorList>
            <consortium name="RefSeq"/>
        </authorList>
    </citation>
    <scope>IDENTIFICATION</scope>
    <source>
        <tissue evidence="8 9">Whole larvae</tissue>
    </source>
</reference>
<dbReference type="GeneID" id="128200786"/>
<evidence type="ECO:0000313" key="8">
    <source>
        <dbReference type="RefSeq" id="XP_052751290.1"/>
    </source>
</evidence>
<evidence type="ECO:0000313" key="11">
    <source>
        <dbReference type="RefSeq" id="XP_052751296.1"/>
    </source>
</evidence>
<gene>
    <name evidence="8" type="primary">LOC128200786</name>
    <name evidence="9" type="synonym">LOC128200787</name>
    <name evidence="10" type="synonym">LOC128200789</name>
    <name evidence="11" type="synonym">LOC128200790</name>
    <name evidence="12" type="synonym">LOC128200791</name>
</gene>
<dbReference type="InterPro" id="IPR018801">
    <property type="entry name" value="TM129"/>
</dbReference>
<dbReference type="Pfam" id="PF10272">
    <property type="entry name" value="Tmpp129"/>
    <property type="match status" value="1"/>
</dbReference>
<dbReference type="RefSeq" id="XP_052751290.1">
    <property type="nucleotide sequence ID" value="XM_052895330.1"/>
</dbReference>
<dbReference type="Proteomes" id="UP001652740">
    <property type="component" value="Unplaced"/>
</dbReference>
<dbReference type="PANTHER" id="PTHR31322">
    <property type="entry name" value="E3 UBIQUITIN-PROTEIN LIGASE TM129"/>
    <property type="match status" value="1"/>
</dbReference>
<evidence type="ECO:0000256" key="1">
    <source>
        <dbReference type="ARBA" id="ARBA00004141"/>
    </source>
</evidence>